<proteinExistence type="predicted"/>
<feature type="non-terminal residue" evidence="2">
    <location>
        <position position="254"/>
    </location>
</feature>
<organism evidence="2 3">
    <name type="scientific">Araneus ventricosus</name>
    <name type="common">Orbweaver spider</name>
    <name type="synonym">Epeira ventricosa</name>
    <dbReference type="NCBI Taxonomy" id="182803"/>
    <lineage>
        <taxon>Eukaryota</taxon>
        <taxon>Metazoa</taxon>
        <taxon>Ecdysozoa</taxon>
        <taxon>Arthropoda</taxon>
        <taxon>Chelicerata</taxon>
        <taxon>Arachnida</taxon>
        <taxon>Araneae</taxon>
        <taxon>Araneomorphae</taxon>
        <taxon>Entelegynae</taxon>
        <taxon>Araneoidea</taxon>
        <taxon>Araneidae</taxon>
        <taxon>Araneus</taxon>
    </lineage>
</organism>
<reference evidence="2 3" key="1">
    <citation type="journal article" date="2019" name="Sci. Rep.">
        <title>Orb-weaving spider Araneus ventricosus genome elucidates the spidroin gene catalogue.</title>
        <authorList>
            <person name="Kono N."/>
            <person name="Nakamura H."/>
            <person name="Ohtoshi R."/>
            <person name="Moran D.A.P."/>
            <person name="Shinohara A."/>
            <person name="Yoshida Y."/>
            <person name="Fujiwara M."/>
            <person name="Mori M."/>
            <person name="Tomita M."/>
            <person name="Arakawa K."/>
        </authorList>
    </citation>
    <scope>NUCLEOTIDE SEQUENCE [LARGE SCALE GENOMIC DNA]</scope>
</reference>
<dbReference type="Proteomes" id="UP000499080">
    <property type="component" value="Unassembled WGS sequence"/>
</dbReference>
<sequence>MYEPFSNLTMRLPFFLACYCANGKCDVEDGKQLCKCNPGFGNYSEEECRACNCGPGTKCIFQYNRYGKSKICLCKPGFHEKNGKCVGKSCSAESECEYPFKCLDQGDGEEKFCALESCAIGDNCEYPLECVDLGDKGGKVCKRKLCSEESDCKYPLTCVDLGDRDGKKCAYESCTEEKDYCEFPLKCIANGNGEHVCARQNCIANDDCEYPLKCVDYGDGDGRVCTGTKCAKDDECSYPLRCIDNDNGEGHACA</sequence>
<evidence type="ECO:0000313" key="2">
    <source>
        <dbReference type="EMBL" id="GBN65578.1"/>
    </source>
</evidence>
<dbReference type="OrthoDB" id="6433361at2759"/>
<evidence type="ECO:0000313" key="1">
    <source>
        <dbReference type="EMBL" id="GBN65561.1"/>
    </source>
</evidence>
<protein>
    <recommendedName>
        <fullName evidence="4">EGF-like domain-containing protein</fullName>
    </recommendedName>
</protein>
<evidence type="ECO:0000313" key="3">
    <source>
        <dbReference type="Proteomes" id="UP000499080"/>
    </source>
</evidence>
<dbReference type="EMBL" id="BGPR01014529">
    <property type="protein sequence ID" value="GBN65578.1"/>
    <property type="molecule type" value="Genomic_DNA"/>
</dbReference>
<comment type="caution">
    <text evidence="2">The sequence shown here is derived from an EMBL/GenBank/DDBJ whole genome shotgun (WGS) entry which is preliminary data.</text>
</comment>
<dbReference type="AlphaFoldDB" id="A0A4Y2QQN3"/>
<evidence type="ECO:0008006" key="4">
    <source>
        <dbReference type="Google" id="ProtNLM"/>
    </source>
</evidence>
<accession>A0A4Y2QQN3</accession>
<dbReference type="EMBL" id="BGPR01014525">
    <property type="protein sequence ID" value="GBN65561.1"/>
    <property type="molecule type" value="Genomic_DNA"/>
</dbReference>
<gene>
    <name evidence="1" type="ORF">AVEN_245759_1</name>
    <name evidence="2" type="ORF">AVEN_258620_1</name>
</gene>
<keyword evidence="3" id="KW-1185">Reference proteome</keyword>
<name>A0A4Y2QQN3_ARAVE</name>